<evidence type="ECO:0000313" key="8">
    <source>
        <dbReference type="EMBL" id="AZI57802.1"/>
    </source>
</evidence>
<name>A0A3G8ZKG2_9ACTN</name>
<dbReference type="OrthoDB" id="9807829at2"/>
<dbReference type="Pfam" id="PF00849">
    <property type="entry name" value="PseudoU_synth_2"/>
    <property type="match status" value="1"/>
</dbReference>
<dbReference type="InterPro" id="IPR006224">
    <property type="entry name" value="PsdUridine_synth_RluA-like_CS"/>
</dbReference>
<comment type="similarity">
    <text evidence="2 6">Belongs to the pseudouridine synthase RluA family.</text>
</comment>
<dbReference type="Gene3D" id="3.30.2350.10">
    <property type="entry name" value="Pseudouridine synthase"/>
    <property type="match status" value="1"/>
</dbReference>
<dbReference type="InterPro" id="IPR006225">
    <property type="entry name" value="PsdUridine_synth_RluC/D"/>
</dbReference>
<keyword evidence="3 6" id="KW-0413">Isomerase</keyword>
<evidence type="ECO:0000256" key="6">
    <source>
        <dbReference type="RuleBase" id="RU362028"/>
    </source>
</evidence>
<proteinExistence type="inferred from homology"/>
<dbReference type="PANTHER" id="PTHR21600">
    <property type="entry name" value="MITOCHONDRIAL RNA PSEUDOURIDINE SYNTHASE"/>
    <property type="match status" value="1"/>
</dbReference>
<dbReference type="InterPro" id="IPR036986">
    <property type="entry name" value="S4_RNA-bd_sf"/>
</dbReference>
<dbReference type="NCBIfam" id="TIGR00005">
    <property type="entry name" value="rluA_subfam"/>
    <property type="match status" value="1"/>
</dbReference>
<evidence type="ECO:0000259" key="7">
    <source>
        <dbReference type="Pfam" id="PF00849"/>
    </source>
</evidence>
<dbReference type="PROSITE" id="PS50889">
    <property type="entry name" value="S4"/>
    <property type="match status" value="1"/>
</dbReference>
<accession>A0A3G8ZKG2</accession>
<dbReference type="PROSITE" id="PS01129">
    <property type="entry name" value="PSI_RLU"/>
    <property type="match status" value="1"/>
</dbReference>
<feature type="active site" evidence="4">
    <location>
        <position position="140"/>
    </location>
</feature>
<dbReference type="EMBL" id="CP034170">
    <property type="protein sequence ID" value="AZI57802.1"/>
    <property type="molecule type" value="Genomic_DNA"/>
</dbReference>
<dbReference type="PANTHER" id="PTHR21600:SF44">
    <property type="entry name" value="RIBOSOMAL LARGE SUBUNIT PSEUDOURIDINE SYNTHASE D"/>
    <property type="match status" value="1"/>
</dbReference>
<organism evidence="8 9">
    <name type="scientific">Nakamurella antarctica</name>
    <dbReference type="NCBI Taxonomy" id="1902245"/>
    <lineage>
        <taxon>Bacteria</taxon>
        <taxon>Bacillati</taxon>
        <taxon>Actinomycetota</taxon>
        <taxon>Actinomycetes</taxon>
        <taxon>Nakamurellales</taxon>
        <taxon>Nakamurellaceae</taxon>
        <taxon>Nakamurella</taxon>
    </lineage>
</organism>
<evidence type="ECO:0000256" key="2">
    <source>
        <dbReference type="ARBA" id="ARBA00010876"/>
    </source>
</evidence>
<dbReference type="GO" id="GO:0003723">
    <property type="term" value="F:RNA binding"/>
    <property type="evidence" value="ECO:0007669"/>
    <property type="project" value="UniProtKB-KW"/>
</dbReference>
<dbReference type="SUPFAM" id="SSF55120">
    <property type="entry name" value="Pseudouridine synthase"/>
    <property type="match status" value="1"/>
</dbReference>
<dbReference type="EC" id="5.4.99.-" evidence="6"/>
<keyword evidence="5" id="KW-0694">RNA-binding</keyword>
<dbReference type="InterPro" id="IPR020103">
    <property type="entry name" value="PsdUridine_synth_cat_dom_sf"/>
</dbReference>
<evidence type="ECO:0000256" key="1">
    <source>
        <dbReference type="ARBA" id="ARBA00000073"/>
    </source>
</evidence>
<protein>
    <recommendedName>
        <fullName evidence="6">Pseudouridine synthase</fullName>
        <ecNumber evidence="6">5.4.99.-</ecNumber>
    </recommendedName>
</protein>
<dbReference type="GO" id="GO:0140098">
    <property type="term" value="F:catalytic activity, acting on RNA"/>
    <property type="evidence" value="ECO:0007669"/>
    <property type="project" value="UniProtKB-ARBA"/>
</dbReference>
<dbReference type="CDD" id="cd00165">
    <property type="entry name" value="S4"/>
    <property type="match status" value="1"/>
</dbReference>
<dbReference type="Gene3D" id="3.10.290.10">
    <property type="entry name" value="RNA-binding S4 domain"/>
    <property type="match status" value="1"/>
</dbReference>
<keyword evidence="9" id="KW-1185">Reference proteome</keyword>
<evidence type="ECO:0000256" key="5">
    <source>
        <dbReference type="PROSITE-ProRule" id="PRU00182"/>
    </source>
</evidence>
<reference evidence="8 9" key="2">
    <citation type="submission" date="2018-12" db="EMBL/GenBank/DDBJ databases">
        <title>Nakamurella antarcticus sp. nov., isolated from Antarctica South Shetland Islands soil.</title>
        <authorList>
            <person name="Peng F."/>
        </authorList>
    </citation>
    <scope>NUCLEOTIDE SEQUENCE [LARGE SCALE GENOMIC DNA]</scope>
    <source>
        <strain evidence="8 9">S14-144</strain>
    </source>
</reference>
<evidence type="ECO:0000256" key="3">
    <source>
        <dbReference type="ARBA" id="ARBA00023235"/>
    </source>
</evidence>
<evidence type="ECO:0000313" key="9">
    <source>
        <dbReference type="Proteomes" id="UP000268084"/>
    </source>
</evidence>
<gene>
    <name evidence="8" type="ORF">EH165_06215</name>
</gene>
<dbReference type="GO" id="GO:0000455">
    <property type="term" value="P:enzyme-directed rRNA pseudouridine synthesis"/>
    <property type="evidence" value="ECO:0007669"/>
    <property type="project" value="TreeGrafter"/>
</dbReference>
<dbReference type="AlphaFoldDB" id="A0A3G8ZKG2"/>
<sequence>MSELRSLPVPDGLAGERVDAGLARLLGMSRTAVAAIIDGGGVQIDGAVVPRSERLLPGSWLEITLPELERRPPVVVADVTGLGLLYEDEDIVVVDKPVGVAAHSSPGWDGPTVTGVLAARGVAVARVGAQERQGIVHRLDVGTTGAMVVAKSHRAYTALKTAFKERTVEKIYHAIAQGHPDPSSGTIDAPIGRHPKSDWKFAVVAEGRDSITHYDTLEMFPAATLVEVRLETGRTHQIRVHFSALHHVLVGDITYGADPKLAATVGLKRQWLHAHSLAFKHPGTGEHVQFSSPYPQDLNDALTILRNS</sequence>
<dbReference type="SUPFAM" id="SSF55174">
    <property type="entry name" value="Alpha-L RNA-binding motif"/>
    <property type="match status" value="1"/>
</dbReference>
<dbReference type="KEGG" id="nak:EH165_06215"/>
<comment type="catalytic activity">
    <reaction evidence="1 6">
        <text>a uridine in RNA = a pseudouridine in RNA</text>
        <dbReference type="Rhea" id="RHEA:48348"/>
        <dbReference type="Rhea" id="RHEA-COMP:12068"/>
        <dbReference type="Rhea" id="RHEA-COMP:12069"/>
        <dbReference type="ChEBI" id="CHEBI:65314"/>
        <dbReference type="ChEBI" id="CHEBI:65315"/>
    </reaction>
</comment>
<evidence type="ECO:0000256" key="4">
    <source>
        <dbReference type="PIRSR" id="PIRSR606225-1"/>
    </source>
</evidence>
<dbReference type="GO" id="GO:0009982">
    <property type="term" value="F:pseudouridine synthase activity"/>
    <property type="evidence" value="ECO:0007669"/>
    <property type="project" value="InterPro"/>
</dbReference>
<dbReference type="CDD" id="cd02869">
    <property type="entry name" value="PseudoU_synth_RluA_like"/>
    <property type="match status" value="1"/>
</dbReference>
<dbReference type="InterPro" id="IPR050188">
    <property type="entry name" value="RluA_PseudoU_synthase"/>
</dbReference>
<dbReference type="Proteomes" id="UP000268084">
    <property type="component" value="Chromosome"/>
</dbReference>
<dbReference type="InterPro" id="IPR006145">
    <property type="entry name" value="PsdUridine_synth_RsuA/RluA"/>
</dbReference>
<dbReference type="RefSeq" id="WP_124798545.1">
    <property type="nucleotide sequence ID" value="NZ_CP034170.1"/>
</dbReference>
<reference evidence="8 9" key="1">
    <citation type="submission" date="2018-11" db="EMBL/GenBank/DDBJ databases">
        <authorList>
            <person name="Da X."/>
        </authorList>
    </citation>
    <scope>NUCLEOTIDE SEQUENCE [LARGE SCALE GENOMIC DNA]</scope>
    <source>
        <strain evidence="8 9">S14-144</strain>
    </source>
</reference>
<feature type="domain" description="Pseudouridine synthase RsuA/RluA-like" evidence="7">
    <location>
        <begin position="90"/>
        <end position="244"/>
    </location>
</feature>
<comment type="function">
    <text evidence="6">Responsible for synthesis of pseudouridine from uracil.</text>
</comment>